<evidence type="ECO:0000313" key="2">
    <source>
        <dbReference type="Proteomes" id="UP001164250"/>
    </source>
</evidence>
<keyword evidence="2" id="KW-1185">Reference proteome</keyword>
<accession>A0ACC1BY13</accession>
<organism evidence="1 2">
    <name type="scientific">Pistacia atlantica</name>
    <dbReference type="NCBI Taxonomy" id="434234"/>
    <lineage>
        <taxon>Eukaryota</taxon>
        <taxon>Viridiplantae</taxon>
        <taxon>Streptophyta</taxon>
        <taxon>Embryophyta</taxon>
        <taxon>Tracheophyta</taxon>
        <taxon>Spermatophyta</taxon>
        <taxon>Magnoliopsida</taxon>
        <taxon>eudicotyledons</taxon>
        <taxon>Gunneridae</taxon>
        <taxon>Pentapetalae</taxon>
        <taxon>rosids</taxon>
        <taxon>malvids</taxon>
        <taxon>Sapindales</taxon>
        <taxon>Anacardiaceae</taxon>
        <taxon>Pistacia</taxon>
    </lineage>
</organism>
<sequence>MTNYQMYRPIMSPGWTLGWTWVRNEVIWSMVGAEATDQGDFSKFKGNIPHCCRRTPAIVDLSPGVPNTKRFTHCCKDGELASWGKDPESSASSFQLSVGRSGNSNQTVRLPKNFYLLGPGPGYTCSAATLVPQSTFFSSGSRRKTYAMITWTVTCTYSQTLASKNPKCCVSLSSFYNPKITPCPSCACGCQSENNCVINDPKISSMARLDNPIDYNLPLIQCTQHMCPIRVHWHVKANYKEHWRVKITITNFNYQMNYTHWTLVVQHPNLSNITNVYRFIYEPLNLYQSKNDTGMFHGIEYYNDLLREAGPKGNVQSEMILQKDRSTFTLEKGWPFPLKVYFDGDECMMPPPDSYPFLPNSAHVSPIASSTVATFLLMIVLAA</sequence>
<comment type="caution">
    <text evidence="1">The sequence shown here is derived from an EMBL/GenBank/DDBJ whole genome shotgun (WGS) entry which is preliminary data.</text>
</comment>
<reference evidence="2" key="1">
    <citation type="journal article" date="2023" name="G3 (Bethesda)">
        <title>Genome assembly and association tests identify interacting loci associated with vigor, precocity, and sex in interspecific pistachio rootstocks.</title>
        <authorList>
            <person name="Palmer W."/>
            <person name="Jacygrad E."/>
            <person name="Sagayaradj S."/>
            <person name="Cavanaugh K."/>
            <person name="Han R."/>
            <person name="Bertier L."/>
            <person name="Beede B."/>
            <person name="Kafkas S."/>
            <person name="Golino D."/>
            <person name="Preece J."/>
            <person name="Michelmore R."/>
        </authorList>
    </citation>
    <scope>NUCLEOTIDE SEQUENCE [LARGE SCALE GENOMIC DNA]</scope>
</reference>
<dbReference type="EMBL" id="CM047898">
    <property type="protein sequence ID" value="KAJ0104766.1"/>
    <property type="molecule type" value="Genomic_DNA"/>
</dbReference>
<evidence type="ECO:0000313" key="1">
    <source>
        <dbReference type="EMBL" id="KAJ0104766.1"/>
    </source>
</evidence>
<protein>
    <submittedName>
        <fullName evidence="1">Uncharacterized protein</fullName>
    </submittedName>
</protein>
<proteinExistence type="predicted"/>
<name>A0ACC1BY13_9ROSI</name>
<gene>
    <name evidence="1" type="ORF">Patl1_18935</name>
</gene>
<dbReference type="Proteomes" id="UP001164250">
    <property type="component" value="Chromosome 2"/>
</dbReference>